<dbReference type="RefSeq" id="WP_148378163.1">
    <property type="nucleotide sequence ID" value="NZ_VSIY01000009.1"/>
</dbReference>
<dbReference type="InterPro" id="IPR000683">
    <property type="entry name" value="Gfo/Idh/MocA-like_OxRdtase_N"/>
</dbReference>
<dbReference type="SUPFAM" id="SSF51735">
    <property type="entry name" value="NAD(P)-binding Rossmann-fold domains"/>
    <property type="match status" value="1"/>
</dbReference>
<dbReference type="Pfam" id="PF01408">
    <property type="entry name" value="GFO_IDH_MocA"/>
    <property type="match status" value="1"/>
</dbReference>
<reference evidence="3 4" key="1">
    <citation type="submission" date="2019-08" db="EMBL/GenBank/DDBJ databases">
        <title>Identification of a novel species of the genus Boseongicola.</title>
        <authorList>
            <person name="Zhang X.-Q."/>
        </authorList>
    </citation>
    <scope>NUCLEOTIDE SEQUENCE [LARGE SCALE GENOMIC DNA]</scope>
    <source>
        <strain evidence="3 4">HY14</strain>
    </source>
</reference>
<dbReference type="InterPro" id="IPR051450">
    <property type="entry name" value="Gfo/Idh/MocA_Oxidoreductases"/>
</dbReference>
<accession>A0A5D0RJ20</accession>
<evidence type="ECO:0000313" key="3">
    <source>
        <dbReference type="EMBL" id="TYB81099.1"/>
    </source>
</evidence>
<dbReference type="InterPro" id="IPR055170">
    <property type="entry name" value="GFO_IDH_MocA-like_dom"/>
</dbReference>
<name>A0A5D0RJ20_9RHOB</name>
<dbReference type="AlphaFoldDB" id="A0A5D0RJ20"/>
<evidence type="ECO:0000313" key="4">
    <source>
        <dbReference type="Proteomes" id="UP000322080"/>
    </source>
</evidence>
<dbReference type="InterPro" id="IPR036291">
    <property type="entry name" value="NAD(P)-bd_dom_sf"/>
</dbReference>
<dbReference type="Gene3D" id="3.40.50.720">
    <property type="entry name" value="NAD(P)-binding Rossmann-like Domain"/>
    <property type="match status" value="1"/>
</dbReference>
<feature type="domain" description="GFO/IDH/MocA-like oxidoreductase" evidence="2">
    <location>
        <begin position="129"/>
        <end position="247"/>
    </location>
</feature>
<dbReference type="PANTHER" id="PTHR43377">
    <property type="entry name" value="BILIVERDIN REDUCTASE A"/>
    <property type="match status" value="1"/>
</dbReference>
<comment type="caution">
    <text evidence="3">The sequence shown here is derived from an EMBL/GenBank/DDBJ whole genome shotgun (WGS) entry which is preliminary data.</text>
</comment>
<keyword evidence="4" id="KW-1185">Reference proteome</keyword>
<feature type="domain" description="Gfo/Idh/MocA-like oxidoreductase N-terminal" evidence="1">
    <location>
        <begin position="3"/>
        <end position="118"/>
    </location>
</feature>
<dbReference type="Proteomes" id="UP000322080">
    <property type="component" value="Unassembled WGS sequence"/>
</dbReference>
<dbReference type="PANTHER" id="PTHR43377:SF8">
    <property type="entry name" value="BLR3664 PROTEIN"/>
    <property type="match status" value="1"/>
</dbReference>
<dbReference type="GO" id="GO:0000166">
    <property type="term" value="F:nucleotide binding"/>
    <property type="evidence" value="ECO:0007669"/>
    <property type="project" value="InterPro"/>
</dbReference>
<dbReference type="SUPFAM" id="SSF55347">
    <property type="entry name" value="Glyceraldehyde-3-phosphate dehydrogenase-like, C-terminal domain"/>
    <property type="match status" value="1"/>
</dbReference>
<proteinExistence type="predicted"/>
<dbReference type="Pfam" id="PF22725">
    <property type="entry name" value="GFO_IDH_MocA_C3"/>
    <property type="match status" value="1"/>
</dbReference>
<organism evidence="3 4">
    <name type="scientific">Maritimibacter fusiformis</name>
    <dbReference type="NCBI Taxonomy" id="2603819"/>
    <lineage>
        <taxon>Bacteria</taxon>
        <taxon>Pseudomonadati</taxon>
        <taxon>Pseudomonadota</taxon>
        <taxon>Alphaproteobacteria</taxon>
        <taxon>Rhodobacterales</taxon>
        <taxon>Roseobacteraceae</taxon>
        <taxon>Maritimibacter</taxon>
    </lineage>
</organism>
<sequence length="329" mass="34967">MIGIGIIGAGHFGAVHARAIADVEGIRLAASCRGEGAQRLAQEFGGTAHADWPDLLADPSVDAVVIATPHDTHEEIAIAAANAGKHILMEKPMAPTPEACDAIIAAADRTGVALMAGHVMHFSQPCLVARDIIASGDLGRPILGTSAMIKFWMESNRSEWHTRFETGGGMLMTAGIHALDRLVFLMGDRVAGVNALYGTFFHDQPADDTALLSLRFANGGFGQVQSVGYRDGKMISATTLVCEHGMLALDFVNGVSVGRGESWEQVPGSIEPDWMHRAMLREWDAMREAIAGAAPKVPNAHARHVVDIIAASRRADAERREIALAEGAD</sequence>
<evidence type="ECO:0000259" key="2">
    <source>
        <dbReference type="Pfam" id="PF22725"/>
    </source>
</evidence>
<gene>
    <name evidence="3" type="ORF">FVF75_11720</name>
</gene>
<dbReference type="EMBL" id="VSIY01000009">
    <property type="protein sequence ID" value="TYB81099.1"/>
    <property type="molecule type" value="Genomic_DNA"/>
</dbReference>
<protein>
    <submittedName>
        <fullName evidence="3">Gfo/Idh/MocA family oxidoreductase</fullName>
    </submittedName>
</protein>
<dbReference type="Gene3D" id="3.30.360.10">
    <property type="entry name" value="Dihydrodipicolinate Reductase, domain 2"/>
    <property type="match status" value="1"/>
</dbReference>
<evidence type="ECO:0000259" key="1">
    <source>
        <dbReference type="Pfam" id="PF01408"/>
    </source>
</evidence>